<dbReference type="EMBL" id="JBIASD010000006">
    <property type="protein sequence ID" value="MFF3666356.1"/>
    <property type="molecule type" value="Genomic_DNA"/>
</dbReference>
<keyword evidence="2" id="KW-1185">Reference proteome</keyword>
<protein>
    <submittedName>
        <fullName evidence="1">Thioredoxin family protein</fullName>
    </submittedName>
</protein>
<evidence type="ECO:0000313" key="2">
    <source>
        <dbReference type="Proteomes" id="UP001602013"/>
    </source>
</evidence>
<proteinExistence type="predicted"/>
<comment type="caution">
    <text evidence="1">The sequence shown here is derived from an EMBL/GenBank/DDBJ whole genome shotgun (WGS) entry which is preliminary data.</text>
</comment>
<sequence>MDVMLLTVPDCPNLPLIEERLAEALSGRPEIHVARHVVTDHSQAQQLGMRGSPTILVNGRDPFAQPGQPAGLACRLYRHAGGVSGAPSVAQLRAALTDEAGDDT</sequence>
<dbReference type="Proteomes" id="UP001602013">
    <property type="component" value="Unassembled WGS sequence"/>
</dbReference>
<evidence type="ECO:0000313" key="1">
    <source>
        <dbReference type="EMBL" id="MFF3666356.1"/>
    </source>
</evidence>
<gene>
    <name evidence="1" type="ORF">ACFYXI_12245</name>
</gene>
<organism evidence="1 2">
    <name type="scientific">Microtetraspora malaysiensis</name>
    <dbReference type="NCBI Taxonomy" id="161358"/>
    <lineage>
        <taxon>Bacteria</taxon>
        <taxon>Bacillati</taxon>
        <taxon>Actinomycetota</taxon>
        <taxon>Actinomycetes</taxon>
        <taxon>Streptosporangiales</taxon>
        <taxon>Streptosporangiaceae</taxon>
        <taxon>Microtetraspora</taxon>
    </lineage>
</organism>
<accession>A0ABW6SMZ7</accession>
<dbReference type="RefSeq" id="WP_387410812.1">
    <property type="nucleotide sequence ID" value="NZ_JBIASD010000006.1"/>
</dbReference>
<reference evidence="1 2" key="1">
    <citation type="submission" date="2024-10" db="EMBL/GenBank/DDBJ databases">
        <title>The Natural Products Discovery Center: Release of the First 8490 Sequenced Strains for Exploring Actinobacteria Biosynthetic Diversity.</title>
        <authorList>
            <person name="Kalkreuter E."/>
            <person name="Kautsar S.A."/>
            <person name="Yang D."/>
            <person name="Bader C.D."/>
            <person name="Teijaro C.N."/>
            <person name="Fluegel L."/>
            <person name="Davis C.M."/>
            <person name="Simpson J.R."/>
            <person name="Lauterbach L."/>
            <person name="Steele A.D."/>
            <person name="Gui C."/>
            <person name="Meng S."/>
            <person name="Li G."/>
            <person name="Viehrig K."/>
            <person name="Ye F."/>
            <person name="Su P."/>
            <person name="Kiefer A.F."/>
            <person name="Nichols A."/>
            <person name="Cepeda A.J."/>
            <person name="Yan W."/>
            <person name="Fan B."/>
            <person name="Jiang Y."/>
            <person name="Adhikari A."/>
            <person name="Zheng C.-J."/>
            <person name="Schuster L."/>
            <person name="Cowan T.M."/>
            <person name="Smanski M.J."/>
            <person name="Chevrette M.G."/>
            <person name="De Carvalho L.P.S."/>
            <person name="Shen B."/>
        </authorList>
    </citation>
    <scope>NUCLEOTIDE SEQUENCE [LARGE SCALE GENOMIC DNA]</scope>
    <source>
        <strain evidence="1 2">NPDC002173</strain>
    </source>
</reference>
<name>A0ABW6SMZ7_9ACTN</name>